<name>A0A2N5TKU8_9BASI</name>
<comment type="caution">
    <text evidence="3">The sequence shown here is derived from an EMBL/GenBank/DDBJ whole genome shotgun (WGS) entry which is preliminary data.</text>
</comment>
<feature type="transmembrane region" description="Helical" evidence="1">
    <location>
        <begin position="139"/>
        <end position="156"/>
    </location>
</feature>
<keyword evidence="1" id="KW-0812">Transmembrane</keyword>
<gene>
    <name evidence="3" type="ORF">PCASD_26144</name>
</gene>
<feature type="signal peptide" evidence="2">
    <location>
        <begin position="1"/>
        <end position="22"/>
    </location>
</feature>
<evidence type="ECO:0000313" key="3">
    <source>
        <dbReference type="EMBL" id="PLW26018.1"/>
    </source>
</evidence>
<accession>A0A2N5TKU8</accession>
<evidence type="ECO:0000256" key="1">
    <source>
        <dbReference type="SAM" id="Phobius"/>
    </source>
</evidence>
<reference evidence="3 4" key="1">
    <citation type="submission" date="2017-11" db="EMBL/GenBank/DDBJ databases">
        <title>De novo assembly and phasing of dikaryotic genomes from two isolates of Puccinia coronata f. sp. avenae, the causal agent of oat crown rust.</title>
        <authorList>
            <person name="Miller M.E."/>
            <person name="Zhang Y."/>
            <person name="Omidvar V."/>
            <person name="Sperschneider J."/>
            <person name="Schwessinger B."/>
            <person name="Raley C."/>
            <person name="Palmer J.M."/>
            <person name="Garnica D."/>
            <person name="Upadhyaya N."/>
            <person name="Rathjen J."/>
            <person name="Taylor J.M."/>
            <person name="Park R.F."/>
            <person name="Dodds P.N."/>
            <person name="Hirsch C.D."/>
            <person name="Kianian S.F."/>
            <person name="Figueroa M."/>
        </authorList>
    </citation>
    <scope>NUCLEOTIDE SEQUENCE [LARGE SCALE GENOMIC DNA]</scope>
    <source>
        <strain evidence="3">12SD80</strain>
    </source>
</reference>
<keyword evidence="2" id="KW-0732">Signal</keyword>
<proteinExistence type="predicted"/>
<evidence type="ECO:0000313" key="4">
    <source>
        <dbReference type="Proteomes" id="UP000235392"/>
    </source>
</evidence>
<dbReference type="AlphaFoldDB" id="A0A2N5TKU8"/>
<organism evidence="3 4">
    <name type="scientific">Puccinia coronata f. sp. avenae</name>
    <dbReference type="NCBI Taxonomy" id="200324"/>
    <lineage>
        <taxon>Eukaryota</taxon>
        <taxon>Fungi</taxon>
        <taxon>Dikarya</taxon>
        <taxon>Basidiomycota</taxon>
        <taxon>Pucciniomycotina</taxon>
        <taxon>Pucciniomycetes</taxon>
        <taxon>Pucciniales</taxon>
        <taxon>Pucciniaceae</taxon>
        <taxon>Puccinia</taxon>
    </lineage>
</organism>
<dbReference type="Proteomes" id="UP000235392">
    <property type="component" value="Unassembled WGS sequence"/>
</dbReference>
<sequence>MIFRSLVSLFLILAYAAFPCSGFNEAGMVLQPSTEPEERFLYKSLSSVEPKDSHQTLELAPTKGDYSGIVHLPEELRRGGVVDRDLEDQPPHSTEVVLNIIDREKHEIMVPNRGSTQVARVPDETVADCSTVTTTHQTMIIFSSLWMMGILTWVLYDTTTHRLCYKGFL</sequence>
<keyword evidence="1" id="KW-0472">Membrane</keyword>
<evidence type="ECO:0000256" key="2">
    <source>
        <dbReference type="SAM" id="SignalP"/>
    </source>
</evidence>
<dbReference type="EMBL" id="PGCI01000490">
    <property type="protein sequence ID" value="PLW26018.1"/>
    <property type="molecule type" value="Genomic_DNA"/>
</dbReference>
<keyword evidence="1" id="KW-1133">Transmembrane helix</keyword>
<feature type="chain" id="PRO_5014807962" evidence="2">
    <location>
        <begin position="23"/>
        <end position="169"/>
    </location>
</feature>
<protein>
    <submittedName>
        <fullName evidence="3">Uncharacterized protein</fullName>
    </submittedName>
</protein>